<reference evidence="2" key="1">
    <citation type="journal article" date="2022" name="Microorganisms">
        <title>Antibiotic Susceptibility, Resistance Gene Determinants and Corresponding Genomic Regions in Lactobacillus amylovorus Isolates Derived from Wild Boars and Domestic Pigs.</title>
        <authorList>
            <person name="Moravkova M."/>
            <person name="Kostovova I."/>
            <person name="Kavanova K."/>
            <person name="Pechar R."/>
            <person name="Stanek S."/>
            <person name="Brychta A."/>
            <person name="Zeman M."/>
            <person name="Kubasova T."/>
        </authorList>
    </citation>
    <scope>NUCLEOTIDE SEQUENCE</scope>
    <source>
        <strain evidence="2">M356A</strain>
    </source>
</reference>
<accession>A0A9X3W8J3</accession>
<gene>
    <name evidence="2" type="ORF">ODV15_05965</name>
</gene>
<proteinExistence type="predicted"/>
<dbReference type="RefSeq" id="WP_271870019.1">
    <property type="nucleotide sequence ID" value="NZ_JAOTGU010000006.1"/>
</dbReference>
<feature type="domain" description="SHOCT" evidence="1">
    <location>
        <begin position="504"/>
        <end position="530"/>
    </location>
</feature>
<reference evidence="2" key="2">
    <citation type="submission" date="2022-10" db="EMBL/GenBank/DDBJ databases">
        <authorList>
            <person name="Kostovova I."/>
            <person name="Moravkova M."/>
            <person name="Pechar R."/>
        </authorList>
    </citation>
    <scope>NUCLEOTIDE SEQUENCE</scope>
    <source>
        <strain evidence="2">M356A</strain>
    </source>
</reference>
<protein>
    <submittedName>
        <fullName evidence="2">SHOCT domain-containing protein</fullName>
    </submittedName>
</protein>
<evidence type="ECO:0000313" key="3">
    <source>
        <dbReference type="Proteomes" id="UP001143700"/>
    </source>
</evidence>
<organism evidence="2 3">
    <name type="scientific">Lactobacillus amylovorus</name>
    <dbReference type="NCBI Taxonomy" id="1604"/>
    <lineage>
        <taxon>Bacteria</taxon>
        <taxon>Bacillati</taxon>
        <taxon>Bacillota</taxon>
        <taxon>Bacilli</taxon>
        <taxon>Lactobacillales</taxon>
        <taxon>Lactobacillaceae</taxon>
        <taxon>Lactobacillus</taxon>
    </lineage>
</organism>
<name>A0A9X3W8J3_LACAM</name>
<dbReference type="EMBL" id="JAOTGU010000006">
    <property type="protein sequence ID" value="MDB6262105.1"/>
    <property type="molecule type" value="Genomic_DNA"/>
</dbReference>
<sequence length="532" mass="62105">MFGLFDSKEKVKRDLIDRGIEPEVLLVRNKNLFVAFDTKNMYFPRAKTKEIFLTNLAQQYFFIHSYESSTSLYSLQYGFLINAMAPDEIEMVKSFVLKHGSSWCDDKETCAKYFDFIDRFNIYSNPVKQVFVDKYFNIVGIGNGCILSNSVKLNFSDISKMSFYKENNSIGTVNREVGLEDIEEMHLYNEPDDTGILLKDLSDEDIAKFKNTIDSNKGHWVLNKLAVNIDTNIGSLVSNADALQLNNVPLSDFIFNTIDDVNHVSFGSDEKYHKYSMKYSFDEYSYAHKNYRIEVQLKNDQLITKFNFEFEKTADLTFEYYDEKAYKKALVLIKNNFLSTVPKKRKIEIPDALQEARNKVEKKGIDKNNQLEVLIDNQYYLSRPSLNELGLTPYNVMYLLDNDKHIKFANDLHDDTYILYDFRVHEGSNEEREEYKFYDSGYMPVMYFDLKLYNSDNKKIKITLATQMGKQESDTNEILESTFLRKGYVPSRKPKNNKSIPVKQLRELKSLLDDGIITQEDFDAKKKQLLNL</sequence>
<evidence type="ECO:0000259" key="1">
    <source>
        <dbReference type="Pfam" id="PF09851"/>
    </source>
</evidence>
<dbReference type="InterPro" id="IPR018649">
    <property type="entry name" value="SHOCT"/>
</dbReference>
<dbReference type="AlphaFoldDB" id="A0A9X3W8J3"/>
<dbReference type="Proteomes" id="UP001143700">
    <property type="component" value="Unassembled WGS sequence"/>
</dbReference>
<comment type="caution">
    <text evidence="2">The sequence shown here is derived from an EMBL/GenBank/DDBJ whole genome shotgun (WGS) entry which is preliminary data.</text>
</comment>
<dbReference type="Pfam" id="PF09851">
    <property type="entry name" value="SHOCT"/>
    <property type="match status" value="1"/>
</dbReference>
<evidence type="ECO:0000313" key="2">
    <source>
        <dbReference type="EMBL" id="MDB6262105.1"/>
    </source>
</evidence>